<dbReference type="Proteomes" id="UP001262582">
    <property type="component" value="Unassembled WGS sequence"/>
</dbReference>
<evidence type="ECO:0000256" key="1">
    <source>
        <dbReference type="SAM" id="Phobius"/>
    </source>
</evidence>
<name>A0ABU3DAS5_9FLAO</name>
<proteinExistence type="predicted"/>
<gene>
    <name evidence="2" type="ORF">RM539_17880</name>
</gene>
<keyword evidence="1" id="KW-1133">Transmembrane helix</keyword>
<sequence length="71" mass="8426">MKIKPIIWLYITTLILVLVTVFSYFNFPFPVIFYLVVVGQGLLIYTVYRILTDSYTTTKTFDDFYEDHSVE</sequence>
<accession>A0ABU3DAS5</accession>
<feature type="transmembrane region" description="Helical" evidence="1">
    <location>
        <begin position="7"/>
        <end position="25"/>
    </location>
</feature>
<keyword evidence="1" id="KW-0812">Transmembrane</keyword>
<feature type="transmembrane region" description="Helical" evidence="1">
    <location>
        <begin position="31"/>
        <end position="51"/>
    </location>
</feature>
<evidence type="ECO:0000313" key="3">
    <source>
        <dbReference type="Proteomes" id="UP001262582"/>
    </source>
</evidence>
<evidence type="ECO:0000313" key="2">
    <source>
        <dbReference type="EMBL" id="MDT0678455.1"/>
    </source>
</evidence>
<protein>
    <submittedName>
        <fullName evidence="2">Uncharacterized protein</fullName>
    </submittedName>
</protein>
<dbReference type="RefSeq" id="WP_311504789.1">
    <property type="nucleotide sequence ID" value="NZ_JAVRHK010000022.1"/>
</dbReference>
<comment type="caution">
    <text evidence="2">The sequence shown here is derived from an EMBL/GenBank/DDBJ whole genome shotgun (WGS) entry which is preliminary data.</text>
</comment>
<dbReference type="EMBL" id="JAVRHK010000022">
    <property type="protein sequence ID" value="MDT0678455.1"/>
    <property type="molecule type" value="Genomic_DNA"/>
</dbReference>
<keyword evidence="3" id="KW-1185">Reference proteome</keyword>
<organism evidence="2 3">
    <name type="scientific">Autumnicola musiva</name>
    <dbReference type="NCBI Taxonomy" id="3075589"/>
    <lineage>
        <taxon>Bacteria</taxon>
        <taxon>Pseudomonadati</taxon>
        <taxon>Bacteroidota</taxon>
        <taxon>Flavobacteriia</taxon>
        <taxon>Flavobacteriales</taxon>
        <taxon>Flavobacteriaceae</taxon>
        <taxon>Autumnicola</taxon>
    </lineage>
</organism>
<reference evidence="2 3" key="1">
    <citation type="submission" date="2023-09" db="EMBL/GenBank/DDBJ databases">
        <authorList>
            <person name="Rey-Velasco X."/>
        </authorList>
    </citation>
    <scope>NUCLEOTIDE SEQUENCE [LARGE SCALE GENOMIC DNA]</scope>
    <source>
        <strain evidence="2 3">F117</strain>
    </source>
</reference>
<keyword evidence="1" id="KW-0472">Membrane</keyword>